<dbReference type="InterPro" id="IPR012732">
    <property type="entry name" value="Thia_CytX"/>
</dbReference>
<dbReference type="InterPro" id="IPR001248">
    <property type="entry name" value="Pur-cyt_permease"/>
</dbReference>
<feature type="transmembrane region" description="Helical" evidence="7">
    <location>
        <begin position="179"/>
        <end position="198"/>
    </location>
</feature>
<keyword evidence="3" id="KW-0813">Transport</keyword>
<feature type="transmembrane region" description="Helical" evidence="7">
    <location>
        <begin position="292"/>
        <end position="310"/>
    </location>
</feature>
<dbReference type="PANTHER" id="PTHR30569">
    <property type="entry name" value="CYTOSINE TRANSPORTER CODB"/>
    <property type="match status" value="1"/>
</dbReference>
<evidence type="ECO:0000313" key="9">
    <source>
        <dbReference type="Proteomes" id="UP001623592"/>
    </source>
</evidence>
<feature type="transmembrane region" description="Helical" evidence="7">
    <location>
        <begin position="147"/>
        <end position="167"/>
    </location>
</feature>
<comment type="similarity">
    <text evidence="2">Belongs to the purine-cytosine permease (2.A.39) family.</text>
</comment>
<feature type="transmembrane region" description="Helical" evidence="7">
    <location>
        <begin position="374"/>
        <end position="396"/>
    </location>
</feature>
<dbReference type="NCBIfam" id="TIGR02358">
    <property type="entry name" value="thia_cytX"/>
    <property type="match status" value="1"/>
</dbReference>
<name>A0ABW8TFX3_9CLOT</name>
<evidence type="ECO:0000256" key="5">
    <source>
        <dbReference type="ARBA" id="ARBA00022989"/>
    </source>
</evidence>
<keyword evidence="6 7" id="KW-0472">Membrane</keyword>
<keyword evidence="5 7" id="KW-1133">Transmembrane helix</keyword>
<dbReference type="Pfam" id="PF02133">
    <property type="entry name" value="Transp_cyt_pur"/>
    <property type="match status" value="1"/>
</dbReference>
<comment type="subcellular location">
    <subcellularLocation>
        <location evidence="1">Membrane</location>
        <topology evidence="1">Multi-pass membrane protein</topology>
    </subcellularLocation>
</comment>
<feature type="transmembrane region" description="Helical" evidence="7">
    <location>
        <begin position="122"/>
        <end position="140"/>
    </location>
</feature>
<feature type="transmembrane region" description="Helical" evidence="7">
    <location>
        <begin position="316"/>
        <end position="336"/>
    </location>
</feature>
<evidence type="ECO:0000256" key="2">
    <source>
        <dbReference type="ARBA" id="ARBA00008974"/>
    </source>
</evidence>
<evidence type="ECO:0000256" key="6">
    <source>
        <dbReference type="ARBA" id="ARBA00023136"/>
    </source>
</evidence>
<feature type="transmembrane region" description="Helical" evidence="7">
    <location>
        <begin position="83"/>
        <end position="102"/>
    </location>
</feature>
<feature type="transmembrane region" description="Helical" evidence="7">
    <location>
        <begin position="348"/>
        <end position="368"/>
    </location>
</feature>
<feature type="transmembrane region" description="Helical" evidence="7">
    <location>
        <begin position="219"/>
        <end position="238"/>
    </location>
</feature>
<feature type="transmembrane region" description="Helical" evidence="7">
    <location>
        <begin position="12"/>
        <end position="36"/>
    </location>
</feature>
<feature type="transmembrane region" description="Helical" evidence="7">
    <location>
        <begin position="250"/>
        <end position="271"/>
    </location>
</feature>
<dbReference type="Gene3D" id="1.10.4160.10">
    <property type="entry name" value="Hydantoin permease"/>
    <property type="match status" value="1"/>
</dbReference>
<dbReference type="RefSeq" id="WP_406787232.1">
    <property type="nucleotide sequence ID" value="NZ_JBJIAA010000006.1"/>
</dbReference>
<dbReference type="EMBL" id="JBJIAA010000006">
    <property type="protein sequence ID" value="MFL0250568.1"/>
    <property type="molecule type" value="Genomic_DNA"/>
</dbReference>
<comment type="caution">
    <text evidence="8">The sequence shown here is derived from an EMBL/GenBank/DDBJ whole genome shotgun (WGS) entry which is preliminary data.</text>
</comment>
<dbReference type="InterPro" id="IPR026030">
    <property type="entry name" value="Pur-cyt_permease_Fcy2/21/22"/>
</dbReference>
<evidence type="ECO:0000256" key="7">
    <source>
        <dbReference type="SAM" id="Phobius"/>
    </source>
</evidence>
<dbReference type="PIRSF" id="PIRSF002744">
    <property type="entry name" value="Pur-cyt_permease"/>
    <property type="match status" value="1"/>
</dbReference>
<gene>
    <name evidence="8" type="primary">cytX</name>
    <name evidence="8" type="ORF">ACJDT4_09060</name>
</gene>
<keyword evidence="9" id="KW-1185">Reference proteome</keyword>
<dbReference type="PANTHER" id="PTHR30569:SF0">
    <property type="entry name" value="CYTOSINE PERMEASE"/>
    <property type="match status" value="1"/>
</dbReference>
<dbReference type="Proteomes" id="UP001623592">
    <property type="component" value="Unassembled WGS sequence"/>
</dbReference>
<reference evidence="8 9" key="1">
    <citation type="submission" date="2024-11" db="EMBL/GenBank/DDBJ databases">
        <authorList>
            <person name="Heng Y.C."/>
            <person name="Lim A.C.H."/>
            <person name="Lee J.K.Y."/>
            <person name="Kittelmann S."/>
        </authorList>
    </citation>
    <scope>NUCLEOTIDE SEQUENCE [LARGE SCALE GENOMIC DNA]</scope>
    <source>
        <strain evidence="8 9">WILCCON 0114</strain>
    </source>
</reference>
<evidence type="ECO:0000256" key="3">
    <source>
        <dbReference type="ARBA" id="ARBA00022448"/>
    </source>
</evidence>
<proteinExistence type="inferred from homology"/>
<sequence length="411" mass="44801">MSKTKDKLYFWDFALLWCGAAISIAEILTGGSIAALGFKKGLIAIILGHLIGTAIFIFAGIIGTREKVPAITSTRISFGLYGTYLFSILNVLQLLGWTAVMINSCAQSLNLISKTMWSINNIPLWSVLTAVLIILVIAFGMTGFKKINTLAVVLLFALTLVLGWVVFRSGKLFSQPSGGSMSFGSALELVIAMPLSWLPMVADYTRFAESEKEGAFGSFLGYFIGSSWMFIIGLGAAIVSKNPDPSTMMLAANLGISAFGIVVLSTVTTTFMDAYSAGVTFLNIVPKFNEKAAAIVITIIGTAASLLVNMDNYTNFLYIIGSVFAPLFAVLLTDYFIIKKHTKIEDKLLLNIGAVIVWAIGVAVYYLFIRLDFIFGATLPSMLITGLLYFISWRYISKWKLMKNSKNFYAA</sequence>
<evidence type="ECO:0000256" key="4">
    <source>
        <dbReference type="ARBA" id="ARBA00022692"/>
    </source>
</evidence>
<feature type="transmembrane region" description="Helical" evidence="7">
    <location>
        <begin position="42"/>
        <end position="62"/>
    </location>
</feature>
<dbReference type="InterPro" id="IPR030191">
    <property type="entry name" value="CodB"/>
</dbReference>
<evidence type="ECO:0000256" key="1">
    <source>
        <dbReference type="ARBA" id="ARBA00004141"/>
    </source>
</evidence>
<evidence type="ECO:0000313" key="8">
    <source>
        <dbReference type="EMBL" id="MFL0250568.1"/>
    </source>
</evidence>
<keyword evidence="4 7" id="KW-0812">Transmembrane</keyword>
<organism evidence="8 9">
    <name type="scientific">Clostridium neuense</name>
    <dbReference type="NCBI Taxonomy" id="1728934"/>
    <lineage>
        <taxon>Bacteria</taxon>
        <taxon>Bacillati</taxon>
        <taxon>Bacillota</taxon>
        <taxon>Clostridia</taxon>
        <taxon>Eubacteriales</taxon>
        <taxon>Clostridiaceae</taxon>
        <taxon>Clostridium</taxon>
    </lineage>
</organism>
<dbReference type="CDD" id="cd11484">
    <property type="entry name" value="SLC-NCS1sbd_CobB-like"/>
    <property type="match status" value="1"/>
</dbReference>
<protein>
    <submittedName>
        <fullName evidence="8">Hydroxymethylpyrimidine transporter CytX</fullName>
    </submittedName>
</protein>
<accession>A0ABW8TFX3</accession>